<dbReference type="RefSeq" id="WP_152544820.1">
    <property type="nucleotide sequence ID" value="NZ_JHAC01000017.1"/>
</dbReference>
<evidence type="ECO:0000313" key="2">
    <source>
        <dbReference type="EMBL" id="EYB68783.1"/>
    </source>
</evidence>
<sequence>MRVAPPAFLPLRPGPYQPAIICGRYARRMKRALLLAGLSLGMAGATSPRMTPPPSHSAPAADPSPELARVRPVLDLLVTVRLLADLTARDGLGLDAPARSALTVILREQGTRPTLGPLAAQRTLERLRAVLTGEQQDTLDQARAELERRASLLLARSRFASPDGPVNLNVYRYGFMLPGGAALVRRVAASPELNPYREAGGASAATLQRLLERLAR</sequence>
<gene>
    <name evidence="2" type="ORF">DEIPH_ctg017orf0141</name>
</gene>
<dbReference type="OrthoDB" id="74261at2"/>
<feature type="region of interest" description="Disordered" evidence="1">
    <location>
        <begin position="45"/>
        <end position="65"/>
    </location>
</feature>
<keyword evidence="3" id="KW-1185">Reference proteome</keyword>
<accession>A0A016QRU0</accession>
<dbReference type="EMBL" id="JHAC01000017">
    <property type="protein sequence ID" value="EYB68783.1"/>
    <property type="molecule type" value="Genomic_DNA"/>
</dbReference>
<name>A0A016QRU0_9DEIO</name>
<dbReference type="Proteomes" id="UP000020492">
    <property type="component" value="Unassembled WGS sequence"/>
</dbReference>
<evidence type="ECO:0000256" key="1">
    <source>
        <dbReference type="SAM" id="MobiDB-lite"/>
    </source>
</evidence>
<protein>
    <submittedName>
        <fullName evidence="2">Uncharacterized protein</fullName>
    </submittedName>
</protein>
<dbReference type="AlphaFoldDB" id="A0A016QRU0"/>
<comment type="caution">
    <text evidence="2">The sequence shown here is derived from an EMBL/GenBank/DDBJ whole genome shotgun (WGS) entry which is preliminary data.</text>
</comment>
<proteinExistence type="predicted"/>
<evidence type="ECO:0000313" key="3">
    <source>
        <dbReference type="Proteomes" id="UP000020492"/>
    </source>
</evidence>
<reference evidence="2 3" key="1">
    <citation type="submission" date="2014-03" db="EMBL/GenBank/DDBJ databases">
        <title>Draft genome sequence of Deinococcus phoenicis 1P10ME.</title>
        <authorList>
            <person name="Stepanov V.G."/>
            <person name="Vaishampayan P."/>
            <person name="Venkateswaran K."/>
            <person name="Fox G.E."/>
        </authorList>
    </citation>
    <scope>NUCLEOTIDE SEQUENCE [LARGE SCALE GENOMIC DNA]</scope>
    <source>
        <strain evidence="2 3">1P10ME</strain>
    </source>
</reference>
<dbReference type="PATRIC" id="fig|1476583.3.peg.1140"/>
<organism evidence="2 3">
    <name type="scientific">Deinococcus phoenicis</name>
    <dbReference type="NCBI Taxonomy" id="1476583"/>
    <lineage>
        <taxon>Bacteria</taxon>
        <taxon>Thermotogati</taxon>
        <taxon>Deinococcota</taxon>
        <taxon>Deinococci</taxon>
        <taxon>Deinococcales</taxon>
        <taxon>Deinococcaceae</taxon>
        <taxon>Deinococcus</taxon>
    </lineage>
</organism>